<evidence type="ECO:0000256" key="2">
    <source>
        <dbReference type="ARBA" id="ARBA00022670"/>
    </source>
</evidence>
<comment type="caution">
    <text evidence="9">The sequence shown here is derived from an EMBL/GenBank/DDBJ whole genome shotgun (WGS) entry which is preliminary data.</text>
</comment>
<evidence type="ECO:0000259" key="8">
    <source>
        <dbReference type="Pfam" id="PF05193"/>
    </source>
</evidence>
<keyword evidence="6" id="KW-0732">Signal</keyword>
<keyword evidence="10" id="KW-1185">Reference proteome</keyword>
<keyword evidence="2" id="KW-0645">Protease</keyword>
<feature type="signal peptide" evidence="6">
    <location>
        <begin position="1"/>
        <end position="21"/>
    </location>
</feature>
<dbReference type="InterPro" id="IPR007863">
    <property type="entry name" value="Peptidase_M16_C"/>
</dbReference>
<evidence type="ECO:0000313" key="9">
    <source>
        <dbReference type="EMBL" id="EJZ66356.1"/>
    </source>
</evidence>
<dbReference type="GO" id="GO:0006508">
    <property type="term" value="P:proteolysis"/>
    <property type="evidence" value="ECO:0007669"/>
    <property type="project" value="UniProtKB-KW"/>
</dbReference>
<evidence type="ECO:0000256" key="1">
    <source>
        <dbReference type="ARBA" id="ARBA00007261"/>
    </source>
</evidence>
<dbReference type="InterPro" id="IPR011249">
    <property type="entry name" value="Metalloenz_LuxS/M16"/>
</dbReference>
<evidence type="ECO:0000259" key="7">
    <source>
        <dbReference type="Pfam" id="PF00675"/>
    </source>
</evidence>
<evidence type="ECO:0000256" key="4">
    <source>
        <dbReference type="ARBA" id="ARBA00022833"/>
    </source>
</evidence>
<dbReference type="EMBL" id="ADLE01000001">
    <property type="protein sequence ID" value="EJZ66356.1"/>
    <property type="molecule type" value="Genomic_DNA"/>
</dbReference>
<dbReference type="Pfam" id="PF05193">
    <property type="entry name" value="Peptidase_M16_C"/>
    <property type="match status" value="1"/>
</dbReference>
<dbReference type="GO" id="GO:0008237">
    <property type="term" value="F:metallopeptidase activity"/>
    <property type="evidence" value="ECO:0007669"/>
    <property type="project" value="UniProtKB-KW"/>
</dbReference>
<evidence type="ECO:0000256" key="6">
    <source>
        <dbReference type="SAM" id="SignalP"/>
    </source>
</evidence>
<dbReference type="RefSeq" id="WP_008861030.1">
    <property type="nucleotide sequence ID" value="NZ_JH815203.1"/>
</dbReference>
<evidence type="ECO:0000256" key="5">
    <source>
        <dbReference type="ARBA" id="ARBA00023049"/>
    </source>
</evidence>
<evidence type="ECO:0008006" key="11">
    <source>
        <dbReference type="Google" id="ProtNLM"/>
    </source>
</evidence>
<feature type="domain" description="Peptidase M16 N-terminal" evidence="7">
    <location>
        <begin position="42"/>
        <end position="84"/>
    </location>
</feature>
<dbReference type="Gene3D" id="3.30.830.10">
    <property type="entry name" value="Metalloenzyme, LuxS/M16 peptidase-like"/>
    <property type="match status" value="3"/>
</dbReference>
<comment type="similarity">
    <text evidence="1">Belongs to the peptidase M16 family.</text>
</comment>
<reference evidence="9 10" key="1">
    <citation type="submission" date="2012-08" db="EMBL/GenBank/DDBJ databases">
        <title>The Genome Sequence of Barnesiella intestinihominis YIT 11860.</title>
        <authorList>
            <consortium name="The Broad Institute Genome Sequencing Platform"/>
            <person name="Earl A."/>
            <person name="Ward D."/>
            <person name="Feldgarden M."/>
            <person name="Gevers D."/>
            <person name="Morotomi M."/>
            <person name="Walker B."/>
            <person name="Young S.K."/>
            <person name="Zeng Q."/>
            <person name="Gargeya S."/>
            <person name="Fitzgerald M."/>
            <person name="Haas B."/>
            <person name="Abouelleil A."/>
            <person name="Alvarado L."/>
            <person name="Arachchi H.M."/>
            <person name="Berlin A.M."/>
            <person name="Chapman S.B."/>
            <person name="Goldberg J."/>
            <person name="Griggs A."/>
            <person name="Gujja S."/>
            <person name="Hansen M."/>
            <person name="Howarth C."/>
            <person name="Imamovic A."/>
            <person name="Larimer J."/>
            <person name="McCowen C."/>
            <person name="Montmayeur A."/>
            <person name="Murphy C."/>
            <person name="Neiman D."/>
            <person name="Pearson M."/>
            <person name="Priest M."/>
            <person name="Roberts A."/>
            <person name="Saif S."/>
            <person name="Shea T."/>
            <person name="Sisk P."/>
            <person name="Sykes S."/>
            <person name="Wortman J."/>
            <person name="Nusbaum C."/>
            <person name="Birren B."/>
        </authorList>
    </citation>
    <scope>NUCLEOTIDE SEQUENCE [LARGE SCALE GENOMIC DNA]</scope>
    <source>
        <strain evidence="9 10">YIT 11860</strain>
    </source>
</reference>
<dbReference type="PATRIC" id="fig|742726.3.peg.560"/>
<organism evidence="9 10">
    <name type="scientific">Barnesiella intestinihominis YIT 11860</name>
    <dbReference type="NCBI Taxonomy" id="742726"/>
    <lineage>
        <taxon>Bacteria</taxon>
        <taxon>Pseudomonadati</taxon>
        <taxon>Bacteroidota</taxon>
        <taxon>Bacteroidia</taxon>
        <taxon>Bacteroidales</taxon>
        <taxon>Barnesiellaceae</taxon>
        <taxon>Barnesiella</taxon>
    </lineage>
</organism>
<dbReference type="GO" id="GO:0046872">
    <property type="term" value="F:metal ion binding"/>
    <property type="evidence" value="ECO:0007669"/>
    <property type="project" value="InterPro"/>
</dbReference>
<dbReference type="GeneID" id="77847871"/>
<dbReference type="InterPro" id="IPR011765">
    <property type="entry name" value="Pept_M16_N"/>
</dbReference>
<dbReference type="HOGENOM" id="CLU_306466_0_0_10"/>
<dbReference type="OrthoDB" id="9811314at2"/>
<feature type="domain" description="Peptidase M16 N-terminal" evidence="7">
    <location>
        <begin position="128"/>
        <end position="227"/>
    </location>
</feature>
<dbReference type="PANTHER" id="PTHR43690">
    <property type="entry name" value="NARDILYSIN"/>
    <property type="match status" value="1"/>
</dbReference>
<gene>
    <name evidence="9" type="ORF">HMPREF9448_00533</name>
</gene>
<name>K0X7G6_9BACT</name>
<dbReference type="SUPFAM" id="SSF63411">
    <property type="entry name" value="LuxS/MPP-like metallohydrolase"/>
    <property type="match status" value="4"/>
</dbReference>
<dbReference type="AlphaFoldDB" id="K0X7G6"/>
<protein>
    <recommendedName>
        <fullName evidence="11">Insulinase family protein</fullName>
    </recommendedName>
</protein>
<keyword evidence="4" id="KW-0862">Zinc</keyword>
<evidence type="ECO:0000313" key="10">
    <source>
        <dbReference type="Proteomes" id="UP000006044"/>
    </source>
</evidence>
<proteinExistence type="inferred from homology"/>
<dbReference type="STRING" id="742726.HMPREF9448_00533"/>
<accession>K0X7G6</accession>
<keyword evidence="5" id="KW-0482">Metalloprotease</keyword>
<dbReference type="InterPro" id="IPR050626">
    <property type="entry name" value="Peptidase_M16"/>
</dbReference>
<dbReference type="eggNOG" id="COG0612">
    <property type="taxonomic scope" value="Bacteria"/>
</dbReference>
<feature type="chain" id="PRO_5003841109" description="Insulinase family protein" evidence="6">
    <location>
        <begin position="22"/>
        <end position="964"/>
    </location>
</feature>
<evidence type="ECO:0000256" key="3">
    <source>
        <dbReference type="ARBA" id="ARBA00022801"/>
    </source>
</evidence>
<sequence>MKIKHLLCFIALCLFFTPGKAQQLSVMTLRNGATVYIWEDKSKPDVFGMIAFKVGSVDDPEQYTGLAHYLEHVMFKGTQTIDALDWEKEKPIYEKIIAKYDERAALSDPAAREAVDKEINDLTREAAQYAAGNEFSLLVDHMGGQGLNASTGYDQTEYHNSFPPSQLEKWLEIYSERLIDPVFRGFQTELEAVYEEYNMYNDDRGSRMREFIYEQAFGDHPYARPIIGLPEHLKNPQLSKLIDFYNTWYGPQNMSIILVGNIDAKEAIPMIRDKFERVPRRAEIHREKKPVRQFKGRTEKSAKIFYYPMLALIYNGVPSNDKEEIALEICCQLLSNSQKTGILDKLQLDGDIMSVGASQNAMRDAGILMINAIPSFDANQNRWDSHKSVEKIVLSSLRQLQNGEFDEATLEAIKQNLIREYDLQMESNEMKAYILASLFNTGADPSDIVNFKEKVKAVTIDEVKAVAKKYFNDNYLALNIQEAKNLDSKGQKLKKPDYKPIETKKGAKSEYAKWVESIPVNMPEVKYCDFNSIQQKQINTRSKLFYNLNPENDVFTMTLKYGIGTKKMPKLEYAVALMNNAGMLPDIEPLAFKRAMGELNANCTYAVDDNYMYVMMSGYEKDLVKACQLLSKQILFPKLDDKQLQSLIGSAFGSRQMEKSSIGTLESALTSYVLYKDSSDYLQRIPTRDLIDLSITDLTTQFQAATNYECEIYYVGTAPFDDVYQVLSQNLPLKAQEMPSTSPELRPRQQYTENTIFFLPNSKATQSKIYFFIEGKPFDVKDDIFIEAFSSYFGAGFGSLVVDEIREKRAMAYTSYGIVGTPSVAGRNTLFQGFVGTQGDKTLDAIEIYMNLLKDMPSTPERFDVVKTNIKESILSAKPGFRSASAVYEAWKRMGYTQDPAIDKMKKIETLKFEDIIDFYNENIKGKPVVIAIVGNPKDFDTKALEKYGKVVKVSESKLFSDSF</sequence>
<feature type="domain" description="Peptidase M16 C-terminal" evidence="8">
    <location>
        <begin position="239"/>
        <end position="417"/>
    </location>
</feature>
<keyword evidence="3" id="KW-0378">Hydrolase</keyword>
<dbReference type="PANTHER" id="PTHR43690:SF17">
    <property type="entry name" value="PROTEIN YHJJ"/>
    <property type="match status" value="1"/>
</dbReference>
<dbReference type="Proteomes" id="UP000006044">
    <property type="component" value="Unassembled WGS sequence"/>
</dbReference>
<dbReference type="Pfam" id="PF00675">
    <property type="entry name" value="Peptidase_M16"/>
    <property type="match status" value="2"/>
</dbReference>